<dbReference type="EMBL" id="CP041345">
    <property type="protein sequence ID" value="QKG78908.1"/>
    <property type="molecule type" value="Genomic_DNA"/>
</dbReference>
<evidence type="ECO:0000256" key="5">
    <source>
        <dbReference type="SAM" id="MobiDB-lite"/>
    </source>
</evidence>
<gene>
    <name evidence="3 6" type="primary">grpE</name>
    <name evidence="6" type="ORF">FHG85_01030</name>
</gene>
<feature type="region of interest" description="Disordered" evidence="5">
    <location>
        <begin position="1"/>
        <end position="51"/>
    </location>
</feature>
<dbReference type="GO" id="GO:0051087">
    <property type="term" value="F:protein-folding chaperone binding"/>
    <property type="evidence" value="ECO:0007669"/>
    <property type="project" value="InterPro"/>
</dbReference>
<dbReference type="Proteomes" id="UP000500961">
    <property type="component" value="Chromosome"/>
</dbReference>
<evidence type="ECO:0000256" key="2">
    <source>
        <dbReference type="ARBA" id="ARBA00023186"/>
    </source>
</evidence>
<name>A0A7D3XUB3_9BACT</name>
<dbReference type="PANTHER" id="PTHR21237:SF23">
    <property type="entry name" value="GRPE PROTEIN HOMOLOG, MITOCHONDRIAL"/>
    <property type="match status" value="1"/>
</dbReference>
<dbReference type="GO" id="GO:0000774">
    <property type="term" value="F:adenyl-nucleotide exchange factor activity"/>
    <property type="evidence" value="ECO:0007669"/>
    <property type="project" value="InterPro"/>
</dbReference>
<evidence type="ECO:0000256" key="4">
    <source>
        <dbReference type="RuleBase" id="RU004478"/>
    </source>
</evidence>
<dbReference type="PRINTS" id="PR00773">
    <property type="entry name" value="GRPEPROTEIN"/>
</dbReference>
<dbReference type="SUPFAM" id="SSF51064">
    <property type="entry name" value="Head domain of nucleotide exchange factor GrpE"/>
    <property type="match status" value="1"/>
</dbReference>
<dbReference type="PANTHER" id="PTHR21237">
    <property type="entry name" value="GRPE PROTEIN"/>
    <property type="match status" value="1"/>
</dbReference>
<dbReference type="GO" id="GO:0051082">
    <property type="term" value="F:unfolded protein binding"/>
    <property type="evidence" value="ECO:0007669"/>
    <property type="project" value="TreeGrafter"/>
</dbReference>
<dbReference type="InterPro" id="IPR013805">
    <property type="entry name" value="GrpE_CC"/>
</dbReference>
<proteinExistence type="inferred from homology"/>
<dbReference type="HAMAP" id="MF_01151">
    <property type="entry name" value="GrpE"/>
    <property type="match status" value="1"/>
</dbReference>
<evidence type="ECO:0000256" key="1">
    <source>
        <dbReference type="ARBA" id="ARBA00009054"/>
    </source>
</evidence>
<keyword evidence="3" id="KW-0963">Cytoplasm</keyword>
<dbReference type="InterPro" id="IPR009012">
    <property type="entry name" value="GrpE_head"/>
</dbReference>
<dbReference type="RefSeq" id="WP_173072423.1">
    <property type="nucleotide sequence ID" value="NZ_CP041345.1"/>
</dbReference>
<keyword evidence="2 3" id="KW-0143">Chaperone</keyword>
<protein>
    <recommendedName>
        <fullName evidence="3">Protein GrpE</fullName>
    </recommendedName>
    <alternativeName>
        <fullName evidence="3">HSP-70 cofactor</fullName>
    </alternativeName>
</protein>
<feature type="compositionally biased region" description="Basic and acidic residues" evidence="5">
    <location>
        <begin position="30"/>
        <end position="40"/>
    </location>
</feature>
<dbReference type="CDD" id="cd00446">
    <property type="entry name" value="GrpE"/>
    <property type="match status" value="1"/>
</dbReference>
<dbReference type="SUPFAM" id="SSF58014">
    <property type="entry name" value="Coiled-coil domain of nucleotide exchange factor GrpE"/>
    <property type="match status" value="1"/>
</dbReference>
<sequence>MSKKTKKEEAKVENEKVEKQQEVISEEAEKDIQEEPKAEDKEEEQPEVDKVAEITSQYEEMKDKYLRLTAEFDNYRKRTLKEKSDILKYAAEEVLKDLLPVIDDLDRALKAVDAAKDIDSVKEGIGLIINKFNDFLKAKGVKEIDALGKELDTDLHEAITKIPVEEEDKKGKIVDVVQKGYMLHDKVMRFSKVVVGE</sequence>
<dbReference type="InterPro" id="IPR000740">
    <property type="entry name" value="GrpE"/>
</dbReference>
<dbReference type="Gene3D" id="3.90.20.20">
    <property type="match status" value="1"/>
</dbReference>
<dbReference type="Pfam" id="PF01025">
    <property type="entry name" value="GrpE"/>
    <property type="match status" value="1"/>
</dbReference>
<feature type="compositionally biased region" description="Basic and acidic residues" evidence="5">
    <location>
        <begin position="1"/>
        <end position="21"/>
    </location>
</feature>
<evidence type="ECO:0000256" key="3">
    <source>
        <dbReference type="HAMAP-Rule" id="MF_01151"/>
    </source>
</evidence>
<dbReference type="GO" id="GO:0005737">
    <property type="term" value="C:cytoplasm"/>
    <property type="evidence" value="ECO:0007669"/>
    <property type="project" value="UniProtKB-SubCell"/>
</dbReference>
<keyword evidence="7" id="KW-1185">Reference proteome</keyword>
<comment type="similarity">
    <text evidence="1 3 4">Belongs to the GrpE family.</text>
</comment>
<comment type="function">
    <text evidence="3">Participates actively in the response to hyperosmotic and heat shock by preventing the aggregation of stress-denatured proteins, in association with DnaK and GrpE. It is the nucleotide exchange factor for DnaK and may function as a thermosensor. Unfolded proteins bind initially to DnaJ; upon interaction with the DnaJ-bound protein, DnaK hydrolyzes its bound ATP, resulting in the formation of a stable complex. GrpE releases ADP from DnaK; ATP binding to DnaK triggers the release of the substrate protein, thus completing the reaction cycle. Several rounds of ATP-dependent interactions between DnaJ, DnaK and GrpE are required for fully efficient folding.</text>
</comment>
<dbReference type="GO" id="GO:0042803">
    <property type="term" value="F:protein homodimerization activity"/>
    <property type="evidence" value="ECO:0007669"/>
    <property type="project" value="InterPro"/>
</dbReference>
<dbReference type="KEGG" id="ttz:FHG85_01030"/>
<organism evidence="6 7">
    <name type="scientific">Tenuifilum thalassicum</name>
    <dbReference type="NCBI Taxonomy" id="2590900"/>
    <lineage>
        <taxon>Bacteria</taxon>
        <taxon>Pseudomonadati</taxon>
        <taxon>Bacteroidota</taxon>
        <taxon>Bacteroidia</taxon>
        <taxon>Bacteroidales</taxon>
        <taxon>Tenuifilaceae</taxon>
        <taxon>Tenuifilum</taxon>
    </lineage>
</organism>
<dbReference type="NCBIfam" id="NF010738">
    <property type="entry name" value="PRK14140.1"/>
    <property type="match status" value="1"/>
</dbReference>
<dbReference type="GO" id="GO:0006457">
    <property type="term" value="P:protein folding"/>
    <property type="evidence" value="ECO:0007669"/>
    <property type="project" value="InterPro"/>
</dbReference>
<evidence type="ECO:0000313" key="6">
    <source>
        <dbReference type="EMBL" id="QKG78908.1"/>
    </source>
</evidence>
<dbReference type="Gene3D" id="2.30.22.10">
    <property type="entry name" value="Head domain of nucleotide exchange factor GrpE"/>
    <property type="match status" value="1"/>
</dbReference>
<accession>A0A7D3XUB3</accession>
<evidence type="ECO:0000313" key="7">
    <source>
        <dbReference type="Proteomes" id="UP000500961"/>
    </source>
</evidence>
<dbReference type="AlphaFoldDB" id="A0A7D3XUB3"/>
<comment type="subunit">
    <text evidence="3">Homodimer.</text>
</comment>
<reference evidence="6 7" key="1">
    <citation type="submission" date="2019-07" db="EMBL/GenBank/DDBJ databases">
        <title>Thalassofilum flectens gen. nov., sp. nov., a novel moderate thermophilic anaerobe from a shallow sea hot spring in Kunashir Island (Russia), representing a new family in the order Bacteroidales, and proposal of Thalassofilacea fam. nov.</title>
        <authorList>
            <person name="Kochetkova T.V."/>
            <person name="Podosokorskaya O.A."/>
            <person name="Novikov A."/>
            <person name="Elcheninov A.G."/>
            <person name="Toshchakov S.V."/>
            <person name="Kublanov I.V."/>
        </authorList>
    </citation>
    <scope>NUCLEOTIDE SEQUENCE [LARGE SCALE GENOMIC DNA]</scope>
    <source>
        <strain evidence="6 7">38-H</strain>
    </source>
</reference>
<comment type="subcellular location">
    <subcellularLocation>
        <location evidence="3">Cytoplasm</location>
    </subcellularLocation>
</comment>
<keyword evidence="3" id="KW-0346">Stress response</keyword>